<dbReference type="InterPro" id="IPR035097">
    <property type="entry name" value="M29_N-terminal"/>
</dbReference>
<keyword evidence="11" id="KW-1185">Reference proteome</keyword>
<evidence type="ECO:0000256" key="3">
    <source>
        <dbReference type="ARBA" id="ARBA00001947"/>
    </source>
</evidence>
<organism evidence="10 11">
    <name type="scientific">Alkalibacter rhizosphaerae</name>
    <dbReference type="NCBI Taxonomy" id="2815577"/>
    <lineage>
        <taxon>Bacteria</taxon>
        <taxon>Bacillati</taxon>
        <taxon>Bacillota</taxon>
        <taxon>Clostridia</taxon>
        <taxon>Eubacteriales</taxon>
        <taxon>Eubacteriaceae</taxon>
        <taxon>Alkalibacter</taxon>
    </lineage>
</organism>
<proteinExistence type="inferred from homology"/>
<gene>
    <name evidence="10" type="ORF">J0B03_00600</name>
</gene>
<keyword evidence="7" id="KW-0479">Metal-binding</keyword>
<evidence type="ECO:0000256" key="5">
    <source>
        <dbReference type="ARBA" id="ARBA00022438"/>
    </source>
</evidence>
<protein>
    <submittedName>
        <fullName evidence="10">Aminopeptidase</fullName>
    </submittedName>
</protein>
<evidence type="ECO:0000256" key="4">
    <source>
        <dbReference type="ARBA" id="ARBA00008236"/>
    </source>
</evidence>
<reference evidence="10" key="1">
    <citation type="submission" date="2021-03" db="EMBL/GenBank/DDBJ databases">
        <title>Alkalibacter marinus sp. nov., isolated from tidal flat sediment.</title>
        <authorList>
            <person name="Namirimu T."/>
            <person name="Yang J.-A."/>
            <person name="Yang S.-H."/>
            <person name="Kim Y.-J."/>
            <person name="Kwon K.K."/>
        </authorList>
    </citation>
    <scope>NUCLEOTIDE SEQUENCE</scope>
    <source>
        <strain evidence="10">ES005</strain>
    </source>
</reference>
<dbReference type="RefSeq" id="WP_207299966.1">
    <property type="nucleotide sequence ID" value="NZ_CP071444.1"/>
</dbReference>
<dbReference type="AlphaFoldDB" id="A0A974XH46"/>
<dbReference type="PRINTS" id="PR00919">
    <property type="entry name" value="THERMOPTASE"/>
</dbReference>
<dbReference type="GO" id="GO:0006508">
    <property type="term" value="P:proteolysis"/>
    <property type="evidence" value="ECO:0007669"/>
    <property type="project" value="UniProtKB-KW"/>
</dbReference>
<evidence type="ECO:0000256" key="7">
    <source>
        <dbReference type="ARBA" id="ARBA00022723"/>
    </source>
</evidence>
<dbReference type="Pfam" id="PF02073">
    <property type="entry name" value="Peptidase_M29"/>
    <property type="match status" value="1"/>
</dbReference>
<dbReference type="GO" id="GO:0008237">
    <property type="term" value="F:metallopeptidase activity"/>
    <property type="evidence" value="ECO:0007669"/>
    <property type="project" value="UniProtKB-KW"/>
</dbReference>
<comment type="similarity">
    <text evidence="4">Belongs to the peptidase M29 family.</text>
</comment>
<comment type="cofactor">
    <cofactor evidence="1">
        <name>Co(2+)</name>
        <dbReference type="ChEBI" id="CHEBI:48828"/>
    </cofactor>
</comment>
<dbReference type="KEGG" id="alka:J0B03_00600"/>
<dbReference type="SUPFAM" id="SSF144052">
    <property type="entry name" value="Thermophilic metalloprotease-like"/>
    <property type="match status" value="1"/>
</dbReference>
<evidence type="ECO:0000313" key="10">
    <source>
        <dbReference type="EMBL" id="QSX08625.1"/>
    </source>
</evidence>
<dbReference type="Proteomes" id="UP000663499">
    <property type="component" value="Chromosome"/>
</dbReference>
<dbReference type="Gene3D" id="3.40.1830.10">
    <property type="entry name" value="Thermophilic metalloprotease (M29)"/>
    <property type="match status" value="1"/>
</dbReference>
<dbReference type="InterPro" id="IPR052170">
    <property type="entry name" value="M29_Exopeptidase"/>
</dbReference>
<comment type="cofactor">
    <cofactor evidence="2">
        <name>Mg(2+)</name>
        <dbReference type="ChEBI" id="CHEBI:18420"/>
    </cofactor>
</comment>
<evidence type="ECO:0000256" key="8">
    <source>
        <dbReference type="ARBA" id="ARBA00022801"/>
    </source>
</evidence>
<evidence type="ECO:0000256" key="9">
    <source>
        <dbReference type="ARBA" id="ARBA00023049"/>
    </source>
</evidence>
<evidence type="ECO:0000256" key="1">
    <source>
        <dbReference type="ARBA" id="ARBA00001941"/>
    </source>
</evidence>
<dbReference type="PANTHER" id="PTHR34448">
    <property type="entry name" value="AMINOPEPTIDASE"/>
    <property type="match status" value="1"/>
</dbReference>
<evidence type="ECO:0000256" key="6">
    <source>
        <dbReference type="ARBA" id="ARBA00022670"/>
    </source>
</evidence>
<evidence type="ECO:0000256" key="2">
    <source>
        <dbReference type="ARBA" id="ARBA00001946"/>
    </source>
</evidence>
<dbReference type="GO" id="GO:0004177">
    <property type="term" value="F:aminopeptidase activity"/>
    <property type="evidence" value="ECO:0007669"/>
    <property type="project" value="UniProtKB-KW"/>
</dbReference>
<dbReference type="InterPro" id="IPR000787">
    <property type="entry name" value="Peptidase_M29"/>
</dbReference>
<keyword evidence="8" id="KW-0378">Hydrolase</keyword>
<dbReference type="GO" id="GO:0046872">
    <property type="term" value="F:metal ion binding"/>
    <property type="evidence" value="ECO:0007669"/>
    <property type="project" value="UniProtKB-KW"/>
</dbReference>
<name>A0A974XH46_9FIRM</name>
<evidence type="ECO:0000313" key="11">
    <source>
        <dbReference type="Proteomes" id="UP000663499"/>
    </source>
</evidence>
<comment type="cofactor">
    <cofactor evidence="3">
        <name>Zn(2+)</name>
        <dbReference type="ChEBI" id="CHEBI:29105"/>
    </cofactor>
</comment>
<sequence length="411" mass="46100">MKNLHELMKKYAALMVEKGIHLEKDQILVITASVENVEFVRMVAETAYLQGASNVHVNWNDGPLTKLKYQYAPMEVFQDFPLWYAQGMESFGEKGAAFLSIISQDPELLKEADPKKISAYNKAASTALKGFRRYTMNSINSWCVVAIPGAEWAKSLFPDMSEKDAVNALWEAILKANRVDTPDPFHAWDEHVRNLDEKVRYLNERHFDKLLYRSSKGTDLEVVLPRGHVWAGGSEKNGKKRMFIANMPTEEVFTLPLKTGINGILFGTMPLYYSGNKIDGFSFVFKDGRIVEFQADTGMDVLTDLLNTDEGSRYLGEVALVPHDSPISNTGMIFKNTLFDENASCHFALGKAYPTSLKDGGKLSEEELKDRGVNDSLVHVDFMVGGPDLEIVGVDEKGEETQLFMNGNWSI</sequence>
<keyword evidence="6" id="KW-0645">Protease</keyword>
<accession>A0A974XH46</accession>
<keyword evidence="9" id="KW-0482">Metalloprotease</keyword>
<dbReference type="EMBL" id="CP071444">
    <property type="protein sequence ID" value="QSX08625.1"/>
    <property type="molecule type" value="Genomic_DNA"/>
</dbReference>
<dbReference type="PANTHER" id="PTHR34448:SF3">
    <property type="entry name" value="AMINOPEPTIDASE AMPS"/>
    <property type="match status" value="1"/>
</dbReference>
<keyword evidence="5 10" id="KW-0031">Aminopeptidase</keyword>